<feature type="signal peptide" evidence="1">
    <location>
        <begin position="1"/>
        <end position="21"/>
    </location>
</feature>
<dbReference type="PROSITE" id="PS51257">
    <property type="entry name" value="PROKAR_LIPOPROTEIN"/>
    <property type="match status" value="1"/>
</dbReference>
<dbReference type="AlphaFoldDB" id="A0A7X5Y7M3"/>
<dbReference type="RefSeq" id="WP_168068944.1">
    <property type="nucleotide sequence ID" value="NZ_JAATJC010000001.1"/>
</dbReference>
<accession>A0A7X5Y7M3</accession>
<protein>
    <recommendedName>
        <fullName evidence="4">DUF4352 domain-containing protein</fullName>
    </recommendedName>
</protein>
<keyword evidence="1" id="KW-0732">Signal</keyword>
<keyword evidence="3" id="KW-1185">Reference proteome</keyword>
<reference evidence="2 3" key="1">
    <citation type="submission" date="2020-03" db="EMBL/GenBank/DDBJ databases">
        <title>Genomic Encyclopedia of Type Strains, Phase IV (KMG-IV): sequencing the most valuable type-strain genomes for metagenomic binning, comparative biology and taxonomic classification.</title>
        <authorList>
            <person name="Goeker M."/>
        </authorList>
    </citation>
    <scope>NUCLEOTIDE SEQUENCE [LARGE SCALE GENOMIC DNA]</scope>
    <source>
        <strain evidence="2 3">DSM 16846</strain>
    </source>
</reference>
<feature type="chain" id="PRO_5031099611" description="DUF4352 domain-containing protein" evidence="1">
    <location>
        <begin position="22"/>
        <end position="180"/>
    </location>
</feature>
<name>A0A7X5Y7M3_9SPHN</name>
<dbReference type="EMBL" id="JAATJC010000001">
    <property type="protein sequence ID" value="NJC06017.1"/>
    <property type="molecule type" value="Genomic_DNA"/>
</dbReference>
<evidence type="ECO:0000313" key="2">
    <source>
        <dbReference type="EMBL" id="NJC06017.1"/>
    </source>
</evidence>
<evidence type="ECO:0008006" key="4">
    <source>
        <dbReference type="Google" id="ProtNLM"/>
    </source>
</evidence>
<evidence type="ECO:0000313" key="3">
    <source>
        <dbReference type="Proteomes" id="UP000558192"/>
    </source>
</evidence>
<organism evidence="2 3">
    <name type="scientific">Sphingomonas kaistensis</name>
    <dbReference type="NCBI Taxonomy" id="298708"/>
    <lineage>
        <taxon>Bacteria</taxon>
        <taxon>Pseudomonadati</taxon>
        <taxon>Pseudomonadota</taxon>
        <taxon>Alphaproteobacteria</taxon>
        <taxon>Sphingomonadales</taxon>
        <taxon>Sphingomonadaceae</taxon>
        <taxon>Sphingomonas</taxon>
    </lineage>
</organism>
<dbReference type="Proteomes" id="UP000558192">
    <property type="component" value="Unassembled WGS sequence"/>
</dbReference>
<sequence>MRIAVAVIGMALAVGACGQNAAPPAESANATAGNEGAAATASLWAGGAKRPLELQSAHPNGVVLQLTSLQSSPTETTIGLRVINGRDKAVELNRFNNSRNGYLVLDTGEKLYLSPPASNAKLSIEAGQTLEGQLVFLGRLPKAKTAVLVLNENGQTDSEYTNTPSYRINLPLGSLEGGQG</sequence>
<gene>
    <name evidence="2" type="ORF">GGQ97_001810</name>
</gene>
<evidence type="ECO:0000256" key="1">
    <source>
        <dbReference type="SAM" id="SignalP"/>
    </source>
</evidence>
<comment type="caution">
    <text evidence="2">The sequence shown here is derived from an EMBL/GenBank/DDBJ whole genome shotgun (WGS) entry which is preliminary data.</text>
</comment>
<proteinExistence type="predicted"/>